<name>A0AA40KT32_9HYME</name>
<sequence length="108" mass="11824">MVKRETGARLEAVDSRRVAVPKRIKRDPSWPGLGNTKHADVSTGSVIWQFQKLSPLSSGGTQFREDNLKITGLTVSLAHILAYPDPAAVSTLPDRRSILNPCHHSNAQ</sequence>
<dbReference type="AlphaFoldDB" id="A0AA40KT32"/>
<comment type="caution">
    <text evidence="1">The sequence shown here is derived from an EMBL/GenBank/DDBJ whole genome shotgun (WGS) entry which is preliminary data.</text>
</comment>
<keyword evidence="2" id="KW-1185">Reference proteome</keyword>
<gene>
    <name evidence="1" type="ORF">K0M31_016041</name>
</gene>
<proteinExistence type="predicted"/>
<organism evidence="1 2">
    <name type="scientific">Melipona bicolor</name>
    <dbReference type="NCBI Taxonomy" id="60889"/>
    <lineage>
        <taxon>Eukaryota</taxon>
        <taxon>Metazoa</taxon>
        <taxon>Ecdysozoa</taxon>
        <taxon>Arthropoda</taxon>
        <taxon>Hexapoda</taxon>
        <taxon>Insecta</taxon>
        <taxon>Pterygota</taxon>
        <taxon>Neoptera</taxon>
        <taxon>Endopterygota</taxon>
        <taxon>Hymenoptera</taxon>
        <taxon>Apocrita</taxon>
        <taxon>Aculeata</taxon>
        <taxon>Apoidea</taxon>
        <taxon>Anthophila</taxon>
        <taxon>Apidae</taxon>
        <taxon>Melipona</taxon>
    </lineage>
</organism>
<dbReference type="EMBL" id="JAHYIQ010000005">
    <property type="protein sequence ID" value="KAK1131893.1"/>
    <property type="molecule type" value="Genomic_DNA"/>
</dbReference>
<reference evidence="1" key="1">
    <citation type="submission" date="2021-10" db="EMBL/GenBank/DDBJ databases">
        <title>Melipona bicolor Genome sequencing and assembly.</title>
        <authorList>
            <person name="Araujo N.S."/>
            <person name="Arias M.C."/>
        </authorList>
    </citation>
    <scope>NUCLEOTIDE SEQUENCE</scope>
    <source>
        <strain evidence="1">USP_2M_L1-L4_2017</strain>
        <tissue evidence="1">Whole body</tissue>
    </source>
</reference>
<protein>
    <submittedName>
        <fullName evidence="1">Uncharacterized protein</fullName>
    </submittedName>
</protein>
<evidence type="ECO:0000313" key="2">
    <source>
        <dbReference type="Proteomes" id="UP001177670"/>
    </source>
</evidence>
<evidence type="ECO:0000313" key="1">
    <source>
        <dbReference type="EMBL" id="KAK1131893.1"/>
    </source>
</evidence>
<dbReference type="Proteomes" id="UP001177670">
    <property type="component" value="Unassembled WGS sequence"/>
</dbReference>
<accession>A0AA40KT32</accession>